<keyword evidence="5 7" id="KW-1133">Transmembrane helix</keyword>
<feature type="transmembrane region" description="Helical" evidence="7">
    <location>
        <begin position="430"/>
        <end position="450"/>
    </location>
</feature>
<keyword evidence="9" id="KW-1185">Reference proteome</keyword>
<organism evidence="8 9">
    <name type="scientific">Brevifollis gellanilyticus</name>
    <dbReference type="NCBI Taxonomy" id="748831"/>
    <lineage>
        <taxon>Bacteria</taxon>
        <taxon>Pseudomonadati</taxon>
        <taxon>Verrucomicrobiota</taxon>
        <taxon>Verrucomicrobiia</taxon>
        <taxon>Verrucomicrobiales</taxon>
        <taxon>Verrucomicrobiaceae</taxon>
    </lineage>
</organism>
<feature type="transmembrane region" description="Helical" evidence="7">
    <location>
        <begin position="359"/>
        <end position="377"/>
    </location>
</feature>
<evidence type="ECO:0000256" key="4">
    <source>
        <dbReference type="ARBA" id="ARBA00022692"/>
    </source>
</evidence>
<evidence type="ECO:0000256" key="3">
    <source>
        <dbReference type="ARBA" id="ARBA00022475"/>
    </source>
</evidence>
<feature type="transmembrane region" description="Helical" evidence="7">
    <location>
        <begin position="237"/>
        <end position="256"/>
    </location>
</feature>
<dbReference type="AlphaFoldDB" id="A0A512MDW6"/>
<evidence type="ECO:0000256" key="6">
    <source>
        <dbReference type="ARBA" id="ARBA00023136"/>
    </source>
</evidence>
<gene>
    <name evidence="8" type="ORF">BGE01nite_42180</name>
</gene>
<evidence type="ECO:0000256" key="2">
    <source>
        <dbReference type="ARBA" id="ARBA00008929"/>
    </source>
</evidence>
<feature type="transmembrane region" description="Helical" evidence="7">
    <location>
        <begin position="95"/>
        <end position="117"/>
    </location>
</feature>
<proteinExistence type="inferred from homology"/>
<feature type="transmembrane region" description="Helical" evidence="7">
    <location>
        <begin position="276"/>
        <end position="296"/>
    </location>
</feature>
<dbReference type="EMBL" id="BKAG01000038">
    <property type="protein sequence ID" value="GEP44927.1"/>
    <property type="molecule type" value="Genomic_DNA"/>
</dbReference>
<evidence type="ECO:0000313" key="8">
    <source>
        <dbReference type="EMBL" id="GEP44927.1"/>
    </source>
</evidence>
<dbReference type="InterPro" id="IPR005614">
    <property type="entry name" value="NrfD-like"/>
</dbReference>
<name>A0A512MDW6_9BACT</name>
<keyword evidence="4 7" id="KW-0812">Transmembrane</keyword>
<reference evidence="8 9" key="1">
    <citation type="submission" date="2019-07" db="EMBL/GenBank/DDBJ databases">
        <title>Whole genome shotgun sequence of Brevifollis gellanilyticus NBRC 108608.</title>
        <authorList>
            <person name="Hosoyama A."/>
            <person name="Uohara A."/>
            <person name="Ohji S."/>
            <person name="Ichikawa N."/>
        </authorList>
    </citation>
    <scope>NUCLEOTIDE SEQUENCE [LARGE SCALE GENOMIC DNA]</scope>
    <source>
        <strain evidence="8 9">NBRC 108608</strain>
    </source>
</reference>
<dbReference type="GO" id="GO:0005886">
    <property type="term" value="C:plasma membrane"/>
    <property type="evidence" value="ECO:0007669"/>
    <property type="project" value="UniProtKB-SubCell"/>
</dbReference>
<evidence type="ECO:0000256" key="7">
    <source>
        <dbReference type="SAM" id="Phobius"/>
    </source>
</evidence>
<keyword evidence="6 7" id="KW-0472">Membrane</keyword>
<comment type="caution">
    <text evidence="8">The sequence shown here is derived from an EMBL/GenBank/DDBJ whole genome shotgun (WGS) entry which is preliminary data.</text>
</comment>
<comment type="subcellular location">
    <subcellularLocation>
        <location evidence="1">Cell membrane</location>
        <topology evidence="1">Multi-pass membrane protein</topology>
    </subcellularLocation>
</comment>
<feature type="transmembrane region" description="Helical" evidence="7">
    <location>
        <begin position="52"/>
        <end position="75"/>
    </location>
</feature>
<accession>A0A512MDW6</accession>
<dbReference type="Proteomes" id="UP000321577">
    <property type="component" value="Unassembled WGS sequence"/>
</dbReference>
<dbReference type="RefSeq" id="WP_146853344.1">
    <property type="nucleotide sequence ID" value="NZ_BKAG01000038.1"/>
</dbReference>
<dbReference type="PANTHER" id="PTHR43044">
    <property type="match status" value="1"/>
</dbReference>
<sequence>MSAEAATHSHDHAPAYSGAPRILDREPLVLNNRSYSWITNRICGIVENKQPLLWWILFVPSVLLTGLMAFCFIYLISTGVGVWGQKQPVAWAWDITNFVFWIGIGHAGTLISAILFLTRQKWRTSVNRAAEAMTIFAVMCAGLFPAFHVGRVWMVWFLAPIPNANAIWQNFKSPLLWDVFAVSTYFSVSAVFWFLGLVPDLATLRDRCKPGLRKTMYGIFSLGWRGANRHWSHYETAYMLLAALSTPLVLSVHSVVSFDFATSIVPGWHTTIFPPYFVAGAIFGGFAMVLTLMIPVSKIYGLSDLITPKHIDNMAKIILLTGTIVGYAYSMEFFVAYYSANPFELQTFMLRGLYGPSTWAYYFMFGFNVFAPQLFWYRPFRHNLWVVMLVCMCVNAGMWFERYVIIATTLERHLIPGSWRTYEATWVDKYTFLGTFGFFMMLFLLFLRFLPVIAIGEVKGVLPQSNAHNHDHGKEGVQEEDLMAYPDRHVPREAAAV</sequence>
<evidence type="ECO:0000256" key="1">
    <source>
        <dbReference type="ARBA" id="ARBA00004651"/>
    </source>
</evidence>
<dbReference type="OrthoDB" id="9768846at2"/>
<dbReference type="PANTHER" id="PTHR43044:SF2">
    <property type="entry name" value="POLYSULPHIDE REDUCTASE NRFD"/>
    <property type="match status" value="1"/>
</dbReference>
<comment type="similarity">
    <text evidence="2">Belongs to the NrfD family.</text>
</comment>
<evidence type="ECO:0000256" key="5">
    <source>
        <dbReference type="ARBA" id="ARBA00022989"/>
    </source>
</evidence>
<feature type="transmembrane region" description="Helical" evidence="7">
    <location>
        <begin position="317"/>
        <end position="339"/>
    </location>
</feature>
<keyword evidence="3" id="KW-1003">Cell membrane</keyword>
<dbReference type="Pfam" id="PF03916">
    <property type="entry name" value="NrfD"/>
    <property type="match status" value="1"/>
</dbReference>
<feature type="transmembrane region" description="Helical" evidence="7">
    <location>
        <begin position="179"/>
        <end position="204"/>
    </location>
</feature>
<evidence type="ECO:0000313" key="9">
    <source>
        <dbReference type="Proteomes" id="UP000321577"/>
    </source>
</evidence>
<feature type="transmembrane region" description="Helical" evidence="7">
    <location>
        <begin position="384"/>
        <end position="410"/>
    </location>
</feature>
<protein>
    <submittedName>
        <fullName evidence="8">Polysulfide reductase chain C</fullName>
    </submittedName>
</protein>
<feature type="transmembrane region" description="Helical" evidence="7">
    <location>
        <begin position="129"/>
        <end position="159"/>
    </location>
</feature>